<sequence>MGSSVVEEDYGRRILPIVVEDAARKSPDRVAYSFPITDDPSEGFHDITNSRYSNGVNRTAWWIEKSFGKPEANSFPTIGYIGPSMGARDLRYPMLTIAAVKVGYKMMLLSPRNSVDGHLAVTDKCGCNLWILPTQRIGHVDQVLKNRPMIVYPLPELLDLLKDEAVSTYPYNKSFAEARQDPFVVLHTSGSTGLPKPIVVPNGSLATPDAHHLLPRVEGRLSQAQYFATPHRAYSTFPNFHSAGMVWCFAFPFFFELSIVLGPAMVPVNLDLVNSMFDYGNVDGSCLAPSTLEEISKVPASLERIGKTLFTCFGGGPLSQECGNRLNAVTRVFNTVGVTEGSLFPIVQAEREDWNYIHFHPFGGYTYRQASDELFEQFQTRDPKLDLFQAFLQTFPDQDEFAIKDLYMKHPTKPGRWLYKGRADDVIVLSNGEKLNPLDMEASINDHPKVKASLVVGQGRFQTTAIIQLASGLPTSEVELNAVKESIWLNITAANVQAPAHAKLHKNNIIFASDDKPFILAGKETVLRAMTVKLYEDEINEFYAKQELSQLPEASCFDLSGIESIIHGLCDLICGILELETLGGDDDIFSAGLDSLSVLKILANIHNTIRSAVKSQNDTTLDATLVTASTIYKNPTIRKLSIALYKIVHPESQGRQDYVSENSELMQSLLLKYTDTLPARSTTTQANSKRGEISVLLTGSTGSLGSYLLDTLLSKKHIARVFCLNRSTDGEERQVKGNKIRGLQTDWTCQRVRFLHANLSKPMFGLDQDTYDLLLQQTTHIIHNQWQVDFNLTLSSFEPHIHGVRNLVDFSLATPNNASLFFISSVGIVNNQRTNASVPEVLVTDFSVTEGGYGSSKLVSELILSEAFIKSKVKCSVCRVGQISGPVEVQRGMWNKHEWLPSIIASSKYLGILPASLPSLDRIDWLPVNQLSQIILELSELDFLPSSSTTPPPYMPVFHAVNPSPTPWSTLLPTILAYLGSSVQIVPWNTWLLALQASQKGAEIAQTPGIKLLDFYEAADRMGKLGL</sequence>
<dbReference type="SUPFAM" id="SSF51735">
    <property type="entry name" value="NAD(P)-binding Rossmann-fold domains"/>
    <property type="match status" value="1"/>
</dbReference>
<dbReference type="PANTHER" id="PTHR43439">
    <property type="entry name" value="PHENYLACETATE-COENZYME A LIGASE"/>
    <property type="match status" value="1"/>
</dbReference>
<evidence type="ECO:0000256" key="1">
    <source>
        <dbReference type="ARBA" id="ARBA00022450"/>
    </source>
</evidence>
<dbReference type="PANTHER" id="PTHR43439:SF2">
    <property type="entry name" value="ENZYME, PUTATIVE (JCVI)-RELATED"/>
    <property type="match status" value="1"/>
</dbReference>
<evidence type="ECO:0000313" key="5">
    <source>
        <dbReference type="Proteomes" id="UP000481288"/>
    </source>
</evidence>
<evidence type="ECO:0000259" key="3">
    <source>
        <dbReference type="PROSITE" id="PS50075"/>
    </source>
</evidence>
<keyword evidence="2" id="KW-0597">Phosphoprotein</keyword>
<dbReference type="Proteomes" id="UP000481288">
    <property type="component" value="Unassembled WGS sequence"/>
</dbReference>
<dbReference type="Pfam" id="PF07993">
    <property type="entry name" value="NAD_binding_4"/>
    <property type="match status" value="1"/>
</dbReference>
<dbReference type="InterPro" id="IPR051414">
    <property type="entry name" value="Adenylate-forming_Reductase"/>
</dbReference>
<dbReference type="Pfam" id="PF00501">
    <property type="entry name" value="AMP-binding"/>
    <property type="match status" value="1"/>
</dbReference>
<dbReference type="InterPro" id="IPR009081">
    <property type="entry name" value="PP-bd_ACP"/>
</dbReference>
<dbReference type="InterPro" id="IPR020845">
    <property type="entry name" value="AMP-binding_CS"/>
</dbReference>
<reference evidence="4 5" key="1">
    <citation type="submission" date="2018-05" db="EMBL/GenBank/DDBJ databases">
        <title>Whole genome sequencing for identification of molecular markers to develop diagnostic detection tools for the regulated plant pathogen Lachnellula willkommii.</title>
        <authorList>
            <person name="Giroux E."/>
            <person name="Bilodeau G."/>
        </authorList>
    </citation>
    <scope>NUCLEOTIDE SEQUENCE [LARGE SCALE GENOMIC DNA]</scope>
    <source>
        <strain evidence="4 5">CBS 625.97</strain>
    </source>
</reference>
<dbReference type="Gene3D" id="1.10.1200.10">
    <property type="entry name" value="ACP-like"/>
    <property type="match status" value="1"/>
</dbReference>
<dbReference type="InterPro" id="IPR042099">
    <property type="entry name" value="ANL_N_sf"/>
</dbReference>
<protein>
    <submittedName>
        <fullName evidence="4">Non-canonical non-ribosomal peptide synthetase FUB8</fullName>
    </submittedName>
</protein>
<dbReference type="SUPFAM" id="SSF56801">
    <property type="entry name" value="Acetyl-CoA synthetase-like"/>
    <property type="match status" value="1"/>
</dbReference>
<dbReference type="PROSITE" id="PS50075">
    <property type="entry name" value="CARRIER"/>
    <property type="match status" value="1"/>
</dbReference>
<gene>
    <name evidence="4" type="primary">FUB8_0</name>
    <name evidence="4" type="ORF">LCER1_G005343</name>
</gene>
<dbReference type="InterPro" id="IPR013120">
    <property type="entry name" value="FAR_NAD-bd"/>
</dbReference>
<organism evidence="4 5">
    <name type="scientific">Lachnellula cervina</name>
    <dbReference type="NCBI Taxonomy" id="1316786"/>
    <lineage>
        <taxon>Eukaryota</taxon>
        <taxon>Fungi</taxon>
        <taxon>Dikarya</taxon>
        <taxon>Ascomycota</taxon>
        <taxon>Pezizomycotina</taxon>
        <taxon>Leotiomycetes</taxon>
        <taxon>Helotiales</taxon>
        <taxon>Lachnaceae</taxon>
        <taxon>Lachnellula</taxon>
    </lineage>
</organism>
<proteinExistence type="predicted"/>
<dbReference type="InterPro" id="IPR036736">
    <property type="entry name" value="ACP-like_sf"/>
</dbReference>
<dbReference type="PROSITE" id="PS00012">
    <property type="entry name" value="PHOSPHOPANTETHEINE"/>
    <property type="match status" value="1"/>
</dbReference>
<dbReference type="AlphaFoldDB" id="A0A7D8UQN0"/>
<accession>A0A7D8UQN0</accession>
<dbReference type="Gene3D" id="3.40.50.720">
    <property type="entry name" value="NAD(P)-binding Rossmann-like Domain"/>
    <property type="match status" value="1"/>
</dbReference>
<dbReference type="PROSITE" id="PS00455">
    <property type="entry name" value="AMP_BINDING"/>
    <property type="match status" value="1"/>
</dbReference>
<dbReference type="InterPro" id="IPR006162">
    <property type="entry name" value="Ppantetheine_attach_site"/>
</dbReference>
<feature type="domain" description="Carrier" evidence="3">
    <location>
        <begin position="560"/>
        <end position="648"/>
    </location>
</feature>
<dbReference type="OrthoDB" id="429813at2759"/>
<keyword evidence="1" id="KW-0596">Phosphopantetheine</keyword>
<dbReference type="Pfam" id="PF23562">
    <property type="entry name" value="AMP-binding_C_3"/>
    <property type="match status" value="1"/>
</dbReference>
<dbReference type="Gene3D" id="3.40.50.12780">
    <property type="entry name" value="N-terminal domain of ligase-like"/>
    <property type="match status" value="1"/>
</dbReference>
<dbReference type="InterPro" id="IPR036291">
    <property type="entry name" value="NAD(P)-bd_dom_sf"/>
</dbReference>
<dbReference type="EMBL" id="QGMG01000281">
    <property type="protein sequence ID" value="TVY55041.1"/>
    <property type="molecule type" value="Genomic_DNA"/>
</dbReference>
<keyword evidence="5" id="KW-1185">Reference proteome</keyword>
<dbReference type="Pfam" id="PF00550">
    <property type="entry name" value="PP-binding"/>
    <property type="match status" value="1"/>
</dbReference>
<name>A0A7D8UQN0_9HELO</name>
<comment type="caution">
    <text evidence="4">The sequence shown here is derived from an EMBL/GenBank/DDBJ whole genome shotgun (WGS) entry which is preliminary data.</text>
</comment>
<dbReference type="InterPro" id="IPR000873">
    <property type="entry name" value="AMP-dep_synth/lig_dom"/>
</dbReference>
<evidence type="ECO:0000313" key="4">
    <source>
        <dbReference type="EMBL" id="TVY55041.1"/>
    </source>
</evidence>
<evidence type="ECO:0000256" key="2">
    <source>
        <dbReference type="ARBA" id="ARBA00022553"/>
    </source>
</evidence>